<dbReference type="AlphaFoldDB" id="A0A372LWZ2"/>
<comment type="caution">
    <text evidence="1">The sequence shown here is derived from an EMBL/GenBank/DDBJ whole genome shotgun (WGS) entry which is preliminary data.</text>
</comment>
<evidence type="ECO:0000313" key="1">
    <source>
        <dbReference type="EMBL" id="RFU82793.1"/>
    </source>
</evidence>
<gene>
    <name evidence="1" type="ORF">DY218_31085</name>
</gene>
<evidence type="ECO:0000313" key="2">
    <source>
        <dbReference type="Proteomes" id="UP000263094"/>
    </source>
</evidence>
<sequence length="115" mass="12576">MLYVCADRAARSAGTATQSAQTEGRAFAEERGLTIAEVVTDTYGEPDPVQRSGWRRVRQLARAGDVGAVLVRWPTAIAPESARELRHREAAWLQDHGVRVRYTWAPLSSKGAEAG</sequence>
<organism evidence="1 2">
    <name type="scientific">Streptomyces triticagri</name>
    <dbReference type="NCBI Taxonomy" id="2293568"/>
    <lineage>
        <taxon>Bacteria</taxon>
        <taxon>Bacillati</taxon>
        <taxon>Actinomycetota</taxon>
        <taxon>Actinomycetes</taxon>
        <taxon>Kitasatosporales</taxon>
        <taxon>Streptomycetaceae</taxon>
        <taxon>Streptomyces</taxon>
    </lineage>
</organism>
<name>A0A372LWZ2_9ACTN</name>
<protein>
    <recommendedName>
        <fullName evidence="3">Recombinase family protein</fullName>
    </recommendedName>
</protein>
<dbReference type="OrthoDB" id="4224286at2"/>
<dbReference type="Proteomes" id="UP000263094">
    <property type="component" value="Unassembled WGS sequence"/>
</dbReference>
<proteinExistence type="predicted"/>
<dbReference type="EMBL" id="QUAK01000232">
    <property type="protein sequence ID" value="RFU82793.1"/>
    <property type="molecule type" value="Genomic_DNA"/>
</dbReference>
<reference evidence="1 2" key="1">
    <citation type="submission" date="2018-08" db="EMBL/GenBank/DDBJ databases">
        <title>Isolation, diversity and antifungal activity of Actinobacteria from wheat.</title>
        <authorList>
            <person name="Han C."/>
        </authorList>
    </citation>
    <scope>NUCLEOTIDE SEQUENCE [LARGE SCALE GENOMIC DNA]</scope>
    <source>
        <strain evidence="1 2">NEAU-YY421</strain>
    </source>
</reference>
<accession>A0A372LWZ2</accession>
<keyword evidence="2" id="KW-1185">Reference proteome</keyword>
<evidence type="ECO:0008006" key="3">
    <source>
        <dbReference type="Google" id="ProtNLM"/>
    </source>
</evidence>